<feature type="transmembrane region" description="Helical" evidence="7">
    <location>
        <begin position="233"/>
        <end position="254"/>
    </location>
</feature>
<feature type="transmembrane region" description="Helical" evidence="7">
    <location>
        <begin position="109"/>
        <end position="128"/>
    </location>
</feature>
<keyword evidence="10" id="KW-1185">Reference proteome</keyword>
<dbReference type="Pfam" id="PF07690">
    <property type="entry name" value="MFS_1"/>
    <property type="match status" value="1"/>
</dbReference>
<name>A0A2S9PZP0_9ACTN</name>
<evidence type="ECO:0000256" key="4">
    <source>
        <dbReference type="ARBA" id="ARBA00023136"/>
    </source>
</evidence>
<feature type="transmembrane region" description="Helical" evidence="7">
    <location>
        <begin position="470"/>
        <end position="491"/>
    </location>
</feature>
<evidence type="ECO:0000313" key="10">
    <source>
        <dbReference type="Proteomes" id="UP000239322"/>
    </source>
</evidence>
<keyword evidence="2 7" id="KW-0812">Transmembrane</keyword>
<feature type="region of interest" description="Disordered" evidence="6">
    <location>
        <begin position="1"/>
        <end position="32"/>
    </location>
</feature>
<evidence type="ECO:0000256" key="7">
    <source>
        <dbReference type="SAM" id="Phobius"/>
    </source>
</evidence>
<dbReference type="GO" id="GO:0046677">
    <property type="term" value="P:response to antibiotic"/>
    <property type="evidence" value="ECO:0007669"/>
    <property type="project" value="UniProtKB-KW"/>
</dbReference>
<protein>
    <submittedName>
        <fullName evidence="9">MFS transporter</fullName>
    </submittedName>
</protein>
<dbReference type="InterPro" id="IPR020846">
    <property type="entry name" value="MFS_dom"/>
</dbReference>
<evidence type="ECO:0000256" key="1">
    <source>
        <dbReference type="ARBA" id="ARBA00004651"/>
    </source>
</evidence>
<evidence type="ECO:0000313" key="9">
    <source>
        <dbReference type="EMBL" id="PRH79886.1"/>
    </source>
</evidence>
<evidence type="ECO:0000256" key="6">
    <source>
        <dbReference type="SAM" id="MobiDB-lite"/>
    </source>
</evidence>
<dbReference type="EMBL" id="PVLV01000095">
    <property type="protein sequence ID" value="PRH79886.1"/>
    <property type="molecule type" value="Genomic_DNA"/>
</dbReference>
<proteinExistence type="predicted"/>
<feature type="transmembrane region" description="Helical" evidence="7">
    <location>
        <begin position="134"/>
        <end position="155"/>
    </location>
</feature>
<feature type="transmembrane region" description="Helical" evidence="7">
    <location>
        <begin position="201"/>
        <end position="221"/>
    </location>
</feature>
<evidence type="ECO:0000259" key="8">
    <source>
        <dbReference type="PROSITE" id="PS50850"/>
    </source>
</evidence>
<feature type="transmembrane region" description="Helical" evidence="7">
    <location>
        <begin position="396"/>
        <end position="419"/>
    </location>
</feature>
<feature type="transmembrane region" description="Helical" evidence="7">
    <location>
        <begin position="299"/>
        <end position="329"/>
    </location>
</feature>
<comment type="subcellular location">
    <subcellularLocation>
        <location evidence="1">Cell membrane</location>
        <topology evidence="1">Multi-pass membrane protein</topology>
    </subcellularLocation>
</comment>
<feature type="transmembrane region" description="Helical" evidence="7">
    <location>
        <begin position="335"/>
        <end position="357"/>
    </location>
</feature>
<dbReference type="InterPro" id="IPR036259">
    <property type="entry name" value="MFS_trans_sf"/>
</dbReference>
<feature type="transmembrane region" description="Helical" evidence="7">
    <location>
        <begin position="167"/>
        <end position="189"/>
    </location>
</feature>
<dbReference type="PANTHER" id="PTHR42718">
    <property type="entry name" value="MAJOR FACILITATOR SUPERFAMILY MULTIDRUG TRANSPORTER MFSC"/>
    <property type="match status" value="1"/>
</dbReference>
<dbReference type="PROSITE" id="PS50850">
    <property type="entry name" value="MFS"/>
    <property type="match status" value="1"/>
</dbReference>
<keyword evidence="5" id="KW-0046">Antibiotic resistance</keyword>
<feature type="transmembrane region" description="Helical" evidence="7">
    <location>
        <begin position="44"/>
        <end position="65"/>
    </location>
</feature>
<gene>
    <name evidence="9" type="ORF">C6N75_07225</name>
</gene>
<dbReference type="PANTHER" id="PTHR42718:SF39">
    <property type="entry name" value="ACTINORHODIN TRANSPORTER-RELATED"/>
    <property type="match status" value="1"/>
</dbReference>
<dbReference type="Proteomes" id="UP000239322">
    <property type="component" value="Unassembled WGS sequence"/>
</dbReference>
<evidence type="ECO:0000256" key="3">
    <source>
        <dbReference type="ARBA" id="ARBA00022989"/>
    </source>
</evidence>
<sequence>MGTPPPAGPPGGGRAAHAVPAAGPPAAGPAPADAAAARRRRRALVLLLIGPFLSLFDQFCVNLAAPSVDGSFPLTPFAFQAVVGGYGLVYGLGLITGGRLGDLFGRQRVYRVGIAVFALTSLACALAWSPGALIAARLAQGAAAALLQPQVLALIRTRFPAAEQPKALSWFAVSMSLGMVSGQVLGGALPAWDLLGLGWRPVFLVAVPLCLAAYLLLPAALEADRPTRSPAGLDLPGAVLGAASVALVLLPLAAVREWPFLPTGLALGLAGCLLAAVFVRNQRARLRGGRPALLPADLFAVPVFVHGVLVNFLLYMASVPFAVVLALYLQDEAGLGSAGAGLAFTPAAVAIAVGSRIAVPLRARFGDRVLVASAALIALGLALAPLAAALPGDGAVLPVLLAGMAVYGVGNGMLVPLLTGMVMSRVPPGDAGAGAGVLATTQQLAAALGIAVVGIVLYPASSGLALRYTPAMVAEVAIALLGVALCARLVAVARR</sequence>
<dbReference type="SUPFAM" id="SSF103473">
    <property type="entry name" value="MFS general substrate transporter"/>
    <property type="match status" value="1"/>
</dbReference>
<feature type="transmembrane region" description="Helical" evidence="7">
    <location>
        <begin position="77"/>
        <end position="97"/>
    </location>
</feature>
<dbReference type="InterPro" id="IPR011701">
    <property type="entry name" value="MFS"/>
</dbReference>
<feature type="transmembrane region" description="Helical" evidence="7">
    <location>
        <begin position="431"/>
        <end position="458"/>
    </location>
</feature>
<dbReference type="Gene3D" id="1.20.1250.20">
    <property type="entry name" value="MFS general substrate transporter like domains"/>
    <property type="match status" value="2"/>
</dbReference>
<feature type="domain" description="Major facilitator superfamily (MFS) profile" evidence="8">
    <location>
        <begin position="43"/>
        <end position="494"/>
    </location>
</feature>
<evidence type="ECO:0000256" key="5">
    <source>
        <dbReference type="ARBA" id="ARBA00023251"/>
    </source>
</evidence>
<accession>A0A2S9PZP0</accession>
<dbReference type="GO" id="GO:0005886">
    <property type="term" value="C:plasma membrane"/>
    <property type="evidence" value="ECO:0007669"/>
    <property type="project" value="UniProtKB-SubCell"/>
</dbReference>
<comment type="caution">
    <text evidence="9">The sequence shown here is derived from an EMBL/GenBank/DDBJ whole genome shotgun (WGS) entry which is preliminary data.</text>
</comment>
<dbReference type="AlphaFoldDB" id="A0A2S9PZP0"/>
<dbReference type="GO" id="GO:0022857">
    <property type="term" value="F:transmembrane transporter activity"/>
    <property type="evidence" value="ECO:0007669"/>
    <property type="project" value="InterPro"/>
</dbReference>
<evidence type="ECO:0000256" key="2">
    <source>
        <dbReference type="ARBA" id="ARBA00022692"/>
    </source>
</evidence>
<keyword evidence="3 7" id="KW-1133">Transmembrane helix</keyword>
<feature type="transmembrane region" description="Helical" evidence="7">
    <location>
        <begin position="260"/>
        <end position="279"/>
    </location>
</feature>
<keyword evidence="4 7" id="KW-0472">Membrane</keyword>
<organism evidence="9 10">
    <name type="scientific">Streptomyces solincola</name>
    <dbReference type="NCBI Taxonomy" id="2100817"/>
    <lineage>
        <taxon>Bacteria</taxon>
        <taxon>Bacillati</taxon>
        <taxon>Actinomycetota</taxon>
        <taxon>Actinomycetes</taxon>
        <taxon>Kitasatosporales</taxon>
        <taxon>Streptomycetaceae</taxon>
        <taxon>Streptomyces</taxon>
    </lineage>
</organism>
<reference evidence="9 10" key="1">
    <citation type="submission" date="2018-03" db="EMBL/GenBank/DDBJ databases">
        <title>Novel Streptomyces sp. from soil.</title>
        <authorList>
            <person name="Tan G.Y.A."/>
            <person name="Lee Z.Y."/>
        </authorList>
    </citation>
    <scope>NUCLEOTIDE SEQUENCE [LARGE SCALE GENOMIC DNA]</scope>
    <source>
        <strain evidence="9 10">ST5x</strain>
    </source>
</reference>
<feature type="transmembrane region" description="Helical" evidence="7">
    <location>
        <begin position="369"/>
        <end position="390"/>
    </location>
</feature>